<feature type="repeat" description="WD" evidence="3">
    <location>
        <begin position="912"/>
        <end position="953"/>
    </location>
</feature>
<keyword evidence="1 3" id="KW-0853">WD repeat</keyword>
<comment type="caution">
    <text evidence="6">The sequence shown here is derived from an EMBL/GenBank/DDBJ whole genome shotgun (WGS) entry which is preliminary data.</text>
</comment>
<dbReference type="SUPFAM" id="SSF52540">
    <property type="entry name" value="P-loop containing nucleoside triphosphate hydrolases"/>
    <property type="match status" value="2"/>
</dbReference>
<dbReference type="Pfam" id="PF00400">
    <property type="entry name" value="WD40"/>
    <property type="match status" value="3"/>
</dbReference>
<dbReference type="InterPro" id="IPR003593">
    <property type="entry name" value="AAA+_ATPase"/>
</dbReference>
<dbReference type="InterPro" id="IPR015943">
    <property type="entry name" value="WD40/YVTN_repeat-like_dom_sf"/>
</dbReference>
<feature type="domain" description="NACHT" evidence="5">
    <location>
        <begin position="1479"/>
        <end position="1637"/>
    </location>
</feature>
<feature type="domain" description="NACHT" evidence="5">
    <location>
        <begin position="449"/>
        <end position="607"/>
    </location>
</feature>
<feature type="repeat" description="WD" evidence="3">
    <location>
        <begin position="2036"/>
        <end position="2077"/>
    </location>
</feature>
<keyword evidence="7" id="KW-1185">Reference proteome</keyword>
<dbReference type="SMART" id="SM00382">
    <property type="entry name" value="AAA"/>
    <property type="match status" value="2"/>
</dbReference>
<dbReference type="InterPro" id="IPR027417">
    <property type="entry name" value="P-loop_NTPase"/>
</dbReference>
<dbReference type="SUPFAM" id="SSF50978">
    <property type="entry name" value="WD40 repeat-like"/>
    <property type="match status" value="2"/>
</dbReference>
<proteinExistence type="predicted"/>
<protein>
    <recommendedName>
        <fullName evidence="5">NACHT domain-containing protein</fullName>
    </recommendedName>
</protein>
<dbReference type="PROSITE" id="PS50294">
    <property type="entry name" value="WD_REPEATS_REGION"/>
    <property type="match status" value="2"/>
</dbReference>
<dbReference type="EMBL" id="LGRX02007805">
    <property type="protein sequence ID" value="KAK3274296.1"/>
    <property type="molecule type" value="Genomic_DNA"/>
</dbReference>
<gene>
    <name evidence="6" type="ORF">CYMTET_17514</name>
</gene>
<dbReference type="InterPro" id="IPR036322">
    <property type="entry name" value="WD40_repeat_dom_sf"/>
</dbReference>
<feature type="repeat" description="WD" evidence="3">
    <location>
        <begin position="1995"/>
        <end position="2035"/>
    </location>
</feature>
<organism evidence="6 7">
    <name type="scientific">Cymbomonas tetramitiformis</name>
    <dbReference type="NCBI Taxonomy" id="36881"/>
    <lineage>
        <taxon>Eukaryota</taxon>
        <taxon>Viridiplantae</taxon>
        <taxon>Chlorophyta</taxon>
        <taxon>Pyramimonadophyceae</taxon>
        <taxon>Pyramimonadales</taxon>
        <taxon>Pyramimonadaceae</taxon>
        <taxon>Cymbomonas</taxon>
    </lineage>
</organism>
<dbReference type="Gene3D" id="3.40.50.300">
    <property type="entry name" value="P-loop containing nucleotide triphosphate hydrolases"/>
    <property type="match status" value="2"/>
</dbReference>
<dbReference type="InterPro" id="IPR050349">
    <property type="entry name" value="WD_LIS1/nudF_dynein_reg"/>
</dbReference>
<dbReference type="InterPro" id="IPR056884">
    <property type="entry name" value="NPHP3-like_N"/>
</dbReference>
<dbReference type="InterPro" id="IPR001680">
    <property type="entry name" value="WD40_rpt"/>
</dbReference>
<dbReference type="CDD" id="cd00200">
    <property type="entry name" value="WD40"/>
    <property type="match status" value="1"/>
</dbReference>
<keyword evidence="2" id="KW-0677">Repeat</keyword>
<dbReference type="Pfam" id="PF24883">
    <property type="entry name" value="NPHP3_N"/>
    <property type="match status" value="2"/>
</dbReference>
<dbReference type="SMART" id="SM00320">
    <property type="entry name" value="WD40"/>
    <property type="match status" value="5"/>
</dbReference>
<name>A0AAE0GBD4_9CHLO</name>
<evidence type="ECO:0000256" key="2">
    <source>
        <dbReference type="ARBA" id="ARBA00022737"/>
    </source>
</evidence>
<dbReference type="Proteomes" id="UP001190700">
    <property type="component" value="Unassembled WGS sequence"/>
</dbReference>
<dbReference type="InterPro" id="IPR007111">
    <property type="entry name" value="NACHT_NTPase"/>
</dbReference>
<feature type="repeat" description="WD" evidence="3">
    <location>
        <begin position="1967"/>
        <end position="1996"/>
    </location>
</feature>
<dbReference type="PANTHER" id="PTHR44129">
    <property type="entry name" value="WD REPEAT-CONTAINING PROTEIN POP1"/>
    <property type="match status" value="1"/>
</dbReference>
<dbReference type="Gene3D" id="2.130.10.10">
    <property type="entry name" value="YVTN repeat-like/Quinoprotein amine dehydrogenase"/>
    <property type="match status" value="3"/>
</dbReference>
<dbReference type="PROSITE" id="PS50837">
    <property type="entry name" value="NACHT"/>
    <property type="match status" value="2"/>
</dbReference>
<sequence>MEKLVRTSEIVKDSTEDDETNEERLPGEVEKRVQEELDFRGQSMWDLGISAKAVKQLRLHFESFFVKQGRPLAVVTIEDVILEFVLERTKSSQCRFIELVQYVDRSEVGSPTHFVRPMTWNSPFVTVLEKIEHTLEDAEGTEAYVWLDFLVVNHHMTSINSLTIQHEVVDYAGLSEYESKAKMGTTVEIPPPATVFKGLTLAALRGLGETLRAQFGERWSTVTTEEVVQEFVVPVTEARRCRLVDKSESVAAEAVGRPSYFISHAWKGAFATLFERVLEFLVSASDETRVWVDVFAVNQHREALHQQYQQDLMAFEDVVEHCVGTLVVVDMARFNPATRAWNLYEWDATIWHLGNDALQMLMSEEDQVEIVGSIDIEQAQSLEPSDRAMILQRVREHHGDAATFNHMLKSSLLLTPLSYRADQQRHRQRSAGTVWEWGAVEAWLDGPCRALCVLAGAGTGKSTICTLLMDHLAAERPRLVVAAHFLKYSDQRRLDPLLIIKSLAHQLASQSAVFRERLSALDVAHVTALVDLESAFRDLLQNPLGHVQEPVVIMLDALDEADPAEQYLPGFRGNVKACGNKTLQLLTRQLVQLGANVRFVITARPDAVCSQIEPLLGRVFADSVTLLQPEALRSEATAEHGGQGTGVMVYHTVAKECAVQGISWGKDHADLRDVYNAYRRVFVSALTGLSPEDCGGVLALLEVLLAAQEPLAESSLQRMGLAGVLPRLPGWGCLFYVAEHHVYLLNKSLSDWLLQESQAEGAVVRALEVARGHERLGAFLSRHRTSPSAYCLKYLLFHLASSRLPDGARRQLDEALLDWSFLVRVVQSRNAGRAVQALGSIAQSAHSEVSYDMLRWLRLAMHELETDPCLDHFAATACVTAPLGSVPHVMASKHTARHRWECTEVLGNGNGFCGHSATVTGVVFSPDGTQLATSSEDTTARVWSLSSGEFTATIKGQSGIASGVAFSPDDMQLATASSDIAALVCNPLVSTPLLQSGGMLFSEKQAQLEAEEQARKGRVDKALRKRLRSEMEKLVQTSEIVKDSTEDDETNEERLPGEVEKRVQEELNFRGQSMWDLGISAKAVKQLRLHFESFFVKQGRPLAVVTIEDVILEFVLERTKSSQCRFIELVQYVDHSEVGSPTHFVRPMTWNSPFVTVLEKIEHTLEDAEGTEAYVWLDFLVVNHHMTSINSLTIQHEVVDYAGLSEYESKAKMGTTVEIPPPATVFKGLTLAALRGLGETLRAQFGERWSTVTTEEVVQEFVVPVTEARRCRLVDKSESVAAEAVGRPSYFISHAWKGAFATLFERVLEFLVSASDETRVWVDVFAVNQHREALHQQNRQDVMAFKDVVEHCVGTLVVVDMARMNPATRAWCVYEWDATIWHHGSDALQMLMSEEDRIGIMGSIDIEQAQCKDSADKAMILQRVREHHGDAATFNHMLKSSLLLTPLSYRADQQRHRQRSAGTVWEWGAVEAWLDGPCRALCVLAGAGTGKSTICTLLMDHLAAERPRLVVAAHFLKYSDQRRLDPLLIIKSLAHQLASQSAVFRERLSALDVAHVTALVDLESAFRDLLQNPLGHVQEPVVIMLDALDEADPAEQYLPGFRGNVKACGNKTLQLLTRQLVQLGANVRFVITARPDAVCSQIEPLLGRVFADSVTLLQPEALRSEATAEHGGQGTGVMVYHTVAKECAVQGISWGKDHADLRDVYNAYRRVFVSALTGLSPEDCGGVLALLEVLLAAQEPLAESSLQRMGLAGVLPRLPGWGCLFYVAEHHVYLLNKSLSDWLLQESQAEGAVVRALEVARGHERLGAFLSRHRTSPSAYCLKYLLFHLASSRLPDGARRQLDEALLDWSFLVRVVQSRNAGRAVQALGSIAQSAHSEVSYDMLRWLRLAMHELETDPCLDHFAATACVTAPLGSVPHVMASKHTARHRWECTEVLGNGNGFCLATASTDNTARVWSLASGKCTATMQGHTDAVTGVAFNRDNLQLATASADSTARGHSGNVTGWRSARTGRVATASSDKTARVWRLSSSECTATMQGHSGNVTGVAFSPDGTQLATASTDKTARVWILSSGACTATMQEH</sequence>
<evidence type="ECO:0000259" key="5">
    <source>
        <dbReference type="PROSITE" id="PS50837"/>
    </source>
</evidence>
<evidence type="ECO:0000313" key="6">
    <source>
        <dbReference type="EMBL" id="KAK3274296.1"/>
    </source>
</evidence>
<evidence type="ECO:0000256" key="1">
    <source>
        <dbReference type="ARBA" id="ARBA00022574"/>
    </source>
</evidence>
<feature type="repeat" description="WD" evidence="3">
    <location>
        <begin position="1944"/>
        <end position="1966"/>
    </location>
</feature>
<feature type="region of interest" description="Disordered" evidence="4">
    <location>
        <begin position="1"/>
        <end position="26"/>
    </location>
</feature>
<accession>A0AAE0GBD4</accession>
<evidence type="ECO:0000313" key="7">
    <source>
        <dbReference type="Proteomes" id="UP001190700"/>
    </source>
</evidence>
<evidence type="ECO:0000256" key="3">
    <source>
        <dbReference type="PROSITE-ProRule" id="PRU00221"/>
    </source>
</evidence>
<reference evidence="6 7" key="1">
    <citation type="journal article" date="2015" name="Genome Biol. Evol.">
        <title>Comparative Genomics of a Bacterivorous Green Alga Reveals Evolutionary Causalities and Consequences of Phago-Mixotrophic Mode of Nutrition.</title>
        <authorList>
            <person name="Burns J.A."/>
            <person name="Paasch A."/>
            <person name="Narechania A."/>
            <person name="Kim E."/>
        </authorList>
    </citation>
    <scope>NUCLEOTIDE SEQUENCE [LARGE SCALE GENOMIC DNA]</scope>
    <source>
        <strain evidence="6 7">PLY_AMNH</strain>
    </source>
</reference>
<evidence type="ECO:0000256" key="4">
    <source>
        <dbReference type="SAM" id="MobiDB-lite"/>
    </source>
</evidence>
<dbReference type="PROSITE" id="PS50082">
    <property type="entry name" value="WD_REPEATS_2"/>
    <property type="match status" value="5"/>
</dbReference>
<feature type="compositionally biased region" description="Basic and acidic residues" evidence="4">
    <location>
        <begin position="1"/>
        <end position="14"/>
    </location>
</feature>